<dbReference type="Pfam" id="PF08953">
    <property type="entry name" value="DUF1899"/>
    <property type="match status" value="1"/>
</dbReference>
<evidence type="ECO:0000313" key="8">
    <source>
        <dbReference type="WBParaSite" id="HNAJ_0001184801-mRNA-1"/>
    </source>
</evidence>
<dbReference type="InterPro" id="IPR015943">
    <property type="entry name" value="WD40/YVTN_repeat-like_dom_sf"/>
</dbReference>
<keyword evidence="1 3" id="KW-0853">WD repeat</keyword>
<keyword evidence="2 4" id="KW-0677">Repeat</keyword>
<comment type="similarity">
    <text evidence="4">Belongs to the WD repeat coronin family.</text>
</comment>
<dbReference type="PROSITE" id="PS50082">
    <property type="entry name" value="WD_REPEATS_2"/>
    <property type="match status" value="1"/>
</dbReference>
<evidence type="ECO:0000256" key="1">
    <source>
        <dbReference type="ARBA" id="ARBA00022574"/>
    </source>
</evidence>
<evidence type="ECO:0000259" key="5">
    <source>
        <dbReference type="Pfam" id="PF08953"/>
    </source>
</evidence>
<dbReference type="Pfam" id="PF00400">
    <property type="entry name" value="WD40"/>
    <property type="match status" value="1"/>
</dbReference>
<name>A0A0R3TVJ7_RODNA</name>
<reference evidence="6 7" key="2">
    <citation type="submission" date="2018-11" db="EMBL/GenBank/DDBJ databases">
        <authorList>
            <consortium name="Pathogen Informatics"/>
        </authorList>
    </citation>
    <scope>NUCLEOTIDE SEQUENCE [LARGE SCALE GENOMIC DNA]</scope>
</reference>
<organism evidence="8">
    <name type="scientific">Rodentolepis nana</name>
    <name type="common">Dwarf tapeworm</name>
    <name type="synonym">Hymenolepis nana</name>
    <dbReference type="NCBI Taxonomy" id="102285"/>
    <lineage>
        <taxon>Eukaryota</taxon>
        <taxon>Metazoa</taxon>
        <taxon>Spiralia</taxon>
        <taxon>Lophotrochozoa</taxon>
        <taxon>Platyhelminthes</taxon>
        <taxon>Cestoda</taxon>
        <taxon>Eucestoda</taxon>
        <taxon>Cyclophyllidea</taxon>
        <taxon>Hymenolepididae</taxon>
        <taxon>Rodentolepis</taxon>
    </lineage>
</organism>
<dbReference type="InterPro" id="IPR015048">
    <property type="entry name" value="DUF1899"/>
</dbReference>
<dbReference type="OrthoDB" id="1850764at2759"/>
<dbReference type="InterPro" id="IPR036322">
    <property type="entry name" value="WD40_repeat_dom_sf"/>
</dbReference>
<dbReference type="SUPFAM" id="SSF50978">
    <property type="entry name" value="WD40 repeat-like"/>
    <property type="match status" value="1"/>
</dbReference>
<dbReference type="AlphaFoldDB" id="A0A0R3TVJ7"/>
<dbReference type="EMBL" id="UZAE01013826">
    <property type="protein sequence ID" value="VDO11504.1"/>
    <property type="molecule type" value="Genomic_DNA"/>
</dbReference>
<dbReference type="InterPro" id="IPR001680">
    <property type="entry name" value="WD40_rpt"/>
</dbReference>
<dbReference type="STRING" id="102285.A0A0R3TVJ7"/>
<evidence type="ECO:0000313" key="6">
    <source>
        <dbReference type="EMBL" id="VDO11504.1"/>
    </source>
</evidence>
<reference evidence="8" key="1">
    <citation type="submission" date="2017-02" db="UniProtKB">
        <authorList>
            <consortium name="WormBaseParasite"/>
        </authorList>
    </citation>
    <scope>IDENTIFICATION</scope>
</reference>
<dbReference type="GO" id="GO:0007015">
    <property type="term" value="P:actin filament organization"/>
    <property type="evidence" value="ECO:0007669"/>
    <property type="project" value="TreeGrafter"/>
</dbReference>
<dbReference type="PANTHER" id="PTHR10856:SF0">
    <property type="entry name" value="CORONIN"/>
    <property type="match status" value="1"/>
</dbReference>
<dbReference type="Gene3D" id="2.130.10.10">
    <property type="entry name" value="YVTN repeat-like/Quinoprotein amine dehydrogenase"/>
    <property type="match status" value="1"/>
</dbReference>
<evidence type="ECO:0000313" key="7">
    <source>
        <dbReference type="Proteomes" id="UP000278807"/>
    </source>
</evidence>
<evidence type="ECO:0000256" key="2">
    <source>
        <dbReference type="ARBA" id="ARBA00022737"/>
    </source>
</evidence>
<proteinExistence type="inferred from homology"/>
<dbReference type="InterPro" id="IPR015505">
    <property type="entry name" value="Coronin"/>
</dbReference>
<protein>
    <recommendedName>
        <fullName evidence="4">Coronin</fullName>
    </recommendedName>
</protein>
<evidence type="ECO:0000256" key="4">
    <source>
        <dbReference type="RuleBase" id="RU280818"/>
    </source>
</evidence>
<accession>A0A0R3TVJ7</accession>
<gene>
    <name evidence="6" type="ORF">HNAJ_LOCUS11837</name>
</gene>
<sequence length="155" mass="17037">MTRSILHSPSPIWIPAGAESSFEGVPISNAFQYGHLAACSEKYLAVATGFNAGGLVALLDLSKPGRYDGDTYYRAQCHSNSVTDLAWNKSTLATSSLDKTVKLWRAQTRKNETTETPVLEHLCAFQHKDRVVNIAWSPNNPHLLATALYGRKVSF</sequence>
<evidence type="ECO:0000256" key="3">
    <source>
        <dbReference type="PROSITE-ProRule" id="PRU00221"/>
    </source>
</evidence>
<dbReference type="WBParaSite" id="HNAJ_0001184801-mRNA-1">
    <property type="protein sequence ID" value="HNAJ_0001184801-mRNA-1"/>
    <property type="gene ID" value="HNAJ_0001184801"/>
</dbReference>
<dbReference type="PROSITE" id="PS50294">
    <property type="entry name" value="WD_REPEATS_REGION"/>
    <property type="match status" value="1"/>
</dbReference>
<dbReference type="Proteomes" id="UP000278807">
    <property type="component" value="Unassembled WGS sequence"/>
</dbReference>
<dbReference type="PANTHER" id="PTHR10856">
    <property type="entry name" value="CORONIN"/>
    <property type="match status" value="1"/>
</dbReference>
<dbReference type="SMART" id="SM00320">
    <property type="entry name" value="WD40"/>
    <property type="match status" value="2"/>
</dbReference>
<keyword evidence="7" id="KW-1185">Reference proteome</keyword>
<feature type="repeat" description="WD" evidence="3">
    <location>
        <begin position="75"/>
        <end position="114"/>
    </location>
</feature>
<dbReference type="GO" id="GO:0051015">
    <property type="term" value="F:actin filament binding"/>
    <property type="evidence" value="ECO:0007669"/>
    <property type="project" value="TreeGrafter"/>
</dbReference>
<feature type="domain" description="DUF1899" evidence="5">
    <location>
        <begin position="16"/>
        <end position="66"/>
    </location>
</feature>